<dbReference type="Proteomes" id="UP000623419">
    <property type="component" value="Unassembled WGS sequence"/>
</dbReference>
<dbReference type="InterPro" id="IPR008271">
    <property type="entry name" value="Ser/Thr_kinase_AS"/>
</dbReference>
<evidence type="ECO:0000313" key="7">
    <source>
        <dbReference type="EMBL" id="GGA83375.1"/>
    </source>
</evidence>
<dbReference type="PROSITE" id="PS00107">
    <property type="entry name" value="PROTEIN_KINASE_ATP"/>
    <property type="match status" value="1"/>
</dbReference>
<dbReference type="InterPro" id="IPR017441">
    <property type="entry name" value="Protein_kinase_ATP_BS"/>
</dbReference>
<dbReference type="GO" id="GO:0004674">
    <property type="term" value="F:protein serine/threonine kinase activity"/>
    <property type="evidence" value="ECO:0007669"/>
    <property type="project" value="UniProtKB-KW"/>
</dbReference>
<evidence type="ECO:0000259" key="6">
    <source>
        <dbReference type="PROSITE" id="PS50011"/>
    </source>
</evidence>
<feature type="domain" description="Protein kinase" evidence="6">
    <location>
        <begin position="75"/>
        <end position="345"/>
    </location>
</feature>
<keyword evidence="3 7" id="KW-0418">Kinase</keyword>
<gene>
    <name evidence="7" type="ORF">GCM10011521_22140</name>
</gene>
<dbReference type="PANTHER" id="PTHR43289">
    <property type="entry name" value="MITOGEN-ACTIVATED PROTEIN KINASE KINASE KINASE 20-RELATED"/>
    <property type="match status" value="1"/>
</dbReference>
<reference evidence="8" key="1">
    <citation type="journal article" date="2019" name="Int. J. Syst. Evol. Microbiol.">
        <title>The Global Catalogue of Microorganisms (GCM) 10K type strain sequencing project: providing services to taxonomists for standard genome sequencing and annotation.</title>
        <authorList>
            <consortium name="The Broad Institute Genomics Platform"/>
            <consortium name="The Broad Institute Genome Sequencing Center for Infectious Disease"/>
            <person name="Wu L."/>
            <person name="Ma J."/>
        </authorList>
    </citation>
    <scope>NUCLEOTIDE SEQUENCE [LARGE SCALE GENOMIC DNA]</scope>
    <source>
        <strain evidence="8">CGMCC 1.15905</strain>
    </source>
</reference>
<dbReference type="Gene3D" id="3.30.200.20">
    <property type="entry name" value="Phosphorylase Kinase, domain 1"/>
    <property type="match status" value="1"/>
</dbReference>
<dbReference type="PROSITE" id="PS50011">
    <property type="entry name" value="PROTEIN_KINASE_DOM"/>
    <property type="match status" value="1"/>
</dbReference>
<dbReference type="EMBL" id="BMKC01000003">
    <property type="protein sequence ID" value="GGA83375.1"/>
    <property type="molecule type" value="Genomic_DNA"/>
</dbReference>
<comment type="caution">
    <text evidence="7">The sequence shown here is derived from an EMBL/GenBank/DDBJ whole genome shotgun (WGS) entry which is preliminary data.</text>
</comment>
<dbReference type="PANTHER" id="PTHR43289:SF34">
    <property type="entry name" value="SERINE_THREONINE-PROTEIN KINASE YBDM-RELATED"/>
    <property type="match status" value="1"/>
</dbReference>
<keyword evidence="8" id="KW-1185">Reference proteome</keyword>
<dbReference type="Pfam" id="PF13424">
    <property type="entry name" value="TPR_12"/>
    <property type="match status" value="1"/>
</dbReference>
<keyword evidence="4 5" id="KW-0067">ATP-binding</keyword>
<accession>A0ABQ1HPJ9</accession>
<keyword evidence="7" id="KW-0723">Serine/threonine-protein kinase</keyword>
<dbReference type="Pfam" id="PF00069">
    <property type="entry name" value="Pkinase"/>
    <property type="match status" value="1"/>
</dbReference>
<dbReference type="CDD" id="cd14014">
    <property type="entry name" value="STKc_PknB_like"/>
    <property type="match status" value="1"/>
</dbReference>
<dbReference type="InterPro" id="IPR011990">
    <property type="entry name" value="TPR-like_helical_dom_sf"/>
</dbReference>
<evidence type="ECO:0000313" key="8">
    <source>
        <dbReference type="Proteomes" id="UP000623419"/>
    </source>
</evidence>
<dbReference type="SUPFAM" id="SSF48452">
    <property type="entry name" value="TPR-like"/>
    <property type="match status" value="2"/>
</dbReference>
<evidence type="ECO:0000256" key="1">
    <source>
        <dbReference type="ARBA" id="ARBA00022679"/>
    </source>
</evidence>
<evidence type="ECO:0000256" key="5">
    <source>
        <dbReference type="PROSITE-ProRule" id="PRU10141"/>
    </source>
</evidence>
<dbReference type="SMART" id="SM00220">
    <property type="entry name" value="S_TKc"/>
    <property type="match status" value="1"/>
</dbReference>
<dbReference type="PROSITE" id="PS00108">
    <property type="entry name" value="PROTEIN_KINASE_ST"/>
    <property type="match status" value="1"/>
</dbReference>
<dbReference type="InterPro" id="IPR011009">
    <property type="entry name" value="Kinase-like_dom_sf"/>
</dbReference>
<feature type="binding site" evidence="5">
    <location>
        <position position="106"/>
    </location>
    <ligand>
        <name>ATP</name>
        <dbReference type="ChEBI" id="CHEBI:30616"/>
    </ligand>
</feature>
<dbReference type="Gene3D" id="1.10.510.10">
    <property type="entry name" value="Transferase(Phosphotransferase) domain 1"/>
    <property type="match status" value="1"/>
</dbReference>
<dbReference type="RefSeq" id="WP_188664152.1">
    <property type="nucleotide sequence ID" value="NZ_BMKC01000003.1"/>
</dbReference>
<evidence type="ECO:0000256" key="2">
    <source>
        <dbReference type="ARBA" id="ARBA00022741"/>
    </source>
</evidence>
<dbReference type="SMART" id="SM00028">
    <property type="entry name" value="TPR"/>
    <property type="match status" value="6"/>
</dbReference>
<name>A0ABQ1HPJ9_9GAMM</name>
<protein>
    <submittedName>
        <fullName evidence="7">Serine/threonine protein kinase</fullName>
    </submittedName>
</protein>
<organism evidence="7 8">
    <name type="scientific">Arenimonas soli</name>
    <dbReference type="NCBI Taxonomy" id="2269504"/>
    <lineage>
        <taxon>Bacteria</taxon>
        <taxon>Pseudomonadati</taxon>
        <taxon>Pseudomonadota</taxon>
        <taxon>Gammaproteobacteria</taxon>
        <taxon>Lysobacterales</taxon>
        <taxon>Lysobacteraceae</taxon>
        <taxon>Arenimonas</taxon>
    </lineage>
</organism>
<dbReference type="Gene3D" id="1.25.40.10">
    <property type="entry name" value="Tetratricopeptide repeat domain"/>
    <property type="match status" value="2"/>
</dbReference>
<dbReference type="SUPFAM" id="SSF56112">
    <property type="entry name" value="Protein kinase-like (PK-like)"/>
    <property type="match status" value="1"/>
</dbReference>
<proteinExistence type="predicted"/>
<dbReference type="InterPro" id="IPR019734">
    <property type="entry name" value="TPR_rpt"/>
</dbReference>
<keyword evidence="1" id="KW-0808">Transferase</keyword>
<evidence type="ECO:0000256" key="3">
    <source>
        <dbReference type="ARBA" id="ARBA00022777"/>
    </source>
</evidence>
<dbReference type="Pfam" id="PF13374">
    <property type="entry name" value="TPR_10"/>
    <property type="match status" value="2"/>
</dbReference>
<evidence type="ECO:0000256" key="4">
    <source>
        <dbReference type="ARBA" id="ARBA00022840"/>
    </source>
</evidence>
<sequence>MSSDDLALWRAADQVLDQLLDLPAGEREAALQGMALAPALAERVGRLLEAHGRDDGPLDPAGPEASLDGRRIGCWQLDAEIGRGGMSVVYRAHTNEGGETRVAAIKLLTLGALVAGGANRFRREQAILARLEHPHIASLVDCGVAEDGTPWLAMPLVDGQPIDVWCDERGLGVGARVTLMLDVCDAVAYAHRNLVIHRDIKPSNVLVDKEGYVRLLDFGIGGLLESRQAGMTLTRMLAWTPQYAAPEQFRLAPASTAMDVYGLGALIYRLLTGRPPREGHPDNEPVTLPSRACLQDQGEHAPLRRLASRSLRGDLDAIVLKALAPDPDDRYRSPDALARDLKAWLGNRPVQARSAGAAYRLNCFLRRHRAGVVAGLLLTLALGSGIAATLWQAERARAEAARATAVKDFLVGLFESADPEVESGRSPDTRTVLARGAARVPTEFADQPLLAAELLHLIGRVQMHAGDYAQSREQLLAAKELGERHALAPGQRGATLLQLGVLAAETGQYAEARDWLEQARAMLHDSDLDTSRSALAYVHMYLGSVATSLSETDRALAELGQAEAILVTLDPDPRRQAHLLIYQGQALRAAGRTHEAHVHLQRALALIPEPGIADLPLLTALGSVASDLGQLEQAQRHYQQVVDTMRRVYPPGSPALATPLNNLSLSMSARGHMAEAEPVLREALALRRASVEGDSGRLAPVLSNYGTMLMWLGRPDEAIEALREALAVVEASMGETNPRSFLVLSFLCQAHALDDDAPALLACEAKVVERLGSFGEPAAWPAHAALTLRRLAMARLMLSQPQPAPALGLVAQSAAIDDREGLAADHKARAQGESIRLLALALQGESDPDGARALAAWLSADTLTGLDRADTLLALAAQAHRTGDTAAAKRYLAQLDGMYRDGDMPARIARLAARLHPDS</sequence>
<keyword evidence="2 5" id="KW-0547">Nucleotide-binding</keyword>
<dbReference type="InterPro" id="IPR000719">
    <property type="entry name" value="Prot_kinase_dom"/>
</dbReference>